<feature type="domain" description="DAGKc" evidence="1">
    <location>
        <begin position="126"/>
        <end position="239"/>
    </location>
</feature>
<dbReference type="PROSITE" id="PS50146">
    <property type="entry name" value="DAGK"/>
    <property type="match status" value="1"/>
</dbReference>
<accession>A0AAV2T4G8</accession>
<dbReference type="Gene3D" id="2.60.200.40">
    <property type="match status" value="1"/>
</dbReference>
<dbReference type="GO" id="GO:0001727">
    <property type="term" value="F:lipid kinase activity"/>
    <property type="evidence" value="ECO:0007669"/>
    <property type="project" value="TreeGrafter"/>
</dbReference>
<dbReference type="InterPro" id="IPR001206">
    <property type="entry name" value="Diacylglycerol_kinase_cat_dom"/>
</dbReference>
<dbReference type="GO" id="GO:0046512">
    <property type="term" value="P:sphingosine biosynthetic process"/>
    <property type="evidence" value="ECO:0007669"/>
    <property type="project" value="TreeGrafter"/>
</dbReference>
<dbReference type="InterPro" id="IPR017438">
    <property type="entry name" value="ATP-NAD_kinase_N"/>
</dbReference>
<dbReference type="GO" id="GO:0005737">
    <property type="term" value="C:cytoplasm"/>
    <property type="evidence" value="ECO:0007669"/>
    <property type="project" value="TreeGrafter"/>
</dbReference>
<evidence type="ECO:0000259" key="1">
    <source>
        <dbReference type="PROSITE" id="PS50146"/>
    </source>
</evidence>
<dbReference type="PANTHER" id="PTHR12358">
    <property type="entry name" value="SPHINGOSINE KINASE"/>
    <property type="match status" value="1"/>
</dbReference>
<dbReference type="SUPFAM" id="SSF111331">
    <property type="entry name" value="NAD kinase/diacylglycerol kinase-like"/>
    <property type="match status" value="1"/>
</dbReference>
<dbReference type="Proteomes" id="UP001497525">
    <property type="component" value="Unassembled WGS sequence"/>
</dbReference>
<dbReference type="EMBL" id="CAXLJL010000101">
    <property type="protein sequence ID" value="CAL5131751.1"/>
    <property type="molecule type" value="Genomic_DNA"/>
</dbReference>
<dbReference type="SMART" id="SM00046">
    <property type="entry name" value="DAGKc"/>
    <property type="match status" value="1"/>
</dbReference>
<dbReference type="PANTHER" id="PTHR12358:SF112">
    <property type="entry name" value="LD11247P-RELATED"/>
    <property type="match status" value="1"/>
</dbReference>
<name>A0AAV2T4G8_CALDB</name>
<dbReference type="InterPro" id="IPR050187">
    <property type="entry name" value="Lipid_Phosphate_FormReg"/>
</dbReference>
<comment type="caution">
    <text evidence="2">The sequence shown here is derived from an EMBL/GenBank/DDBJ whole genome shotgun (WGS) entry which is preliminary data.</text>
</comment>
<sequence>MCAKKEEFYAHWVGSHDRLLNAVELSVTDAGLQVKRQLPGELFSITLSNEHILHWRLVSWRRQSNCLVKLTYYQRSEQPQQKPDRLDNKLVLTKQSLSVLFESEDTAKRFIKVLGSFTTAARLGRSERKPYLIFINPRSGSGKALKLFRTQVAPVFQRKGIPFEVIKTKYAGHAEQWVATCQYTDLLKYRALIAVSGDGLIYEIINGLAARNELESHPPIRLPIGTLPAGGGNAIAGSVCYFSGLSPLENYLLHSAFILMHDAPPVRELSKTSEAEMKTNVNNSTCEPSDDLATYQKIVPLDALLFESANGKSRRLGVLSIEWGGMADMDVKSEIFRWMGRMRFAVSGFFTMIRPKRYRARVAYLPYSSEKKTKLPNSIPASTNHDDGIQNATYKKGDTLDVHTQLPDRLKWQYLPELNHSIPDDWVKVEEDFWSILVMNQTHIANDCLLFPEPSFNKGYLNLVLIYSGVKPWHLRALSNMMVSGHGLTDTSFWRIIPIVAIRVEPLSPRSVYTMLDGERVDSGPFQLELVPELFSILTCPVESPSANKGD</sequence>
<evidence type="ECO:0000313" key="3">
    <source>
        <dbReference type="Proteomes" id="UP001497525"/>
    </source>
</evidence>
<proteinExistence type="predicted"/>
<reference evidence="2" key="1">
    <citation type="submission" date="2024-06" db="EMBL/GenBank/DDBJ databases">
        <authorList>
            <person name="Liu X."/>
            <person name="Lenzi L."/>
            <person name="Haldenby T S."/>
            <person name="Uol C."/>
        </authorList>
    </citation>
    <scope>NUCLEOTIDE SEQUENCE</scope>
</reference>
<gene>
    <name evidence="2" type="ORF">CDAUBV1_LOCUS4299</name>
</gene>
<dbReference type="AlphaFoldDB" id="A0AAV2T4G8"/>
<organism evidence="2 3">
    <name type="scientific">Calicophoron daubneyi</name>
    <name type="common">Rumen fluke</name>
    <name type="synonym">Paramphistomum daubneyi</name>
    <dbReference type="NCBI Taxonomy" id="300641"/>
    <lineage>
        <taxon>Eukaryota</taxon>
        <taxon>Metazoa</taxon>
        <taxon>Spiralia</taxon>
        <taxon>Lophotrochozoa</taxon>
        <taxon>Platyhelminthes</taxon>
        <taxon>Trematoda</taxon>
        <taxon>Digenea</taxon>
        <taxon>Plagiorchiida</taxon>
        <taxon>Pronocephalata</taxon>
        <taxon>Paramphistomoidea</taxon>
        <taxon>Paramphistomidae</taxon>
        <taxon>Calicophoron</taxon>
    </lineage>
</organism>
<dbReference type="Pfam" id="PF00781">
    <property type="entry name" value="DAGK_cat"/>
    <property type="match status" value="1"/>
</dbReference>
<dbReference type="InterPro" id="IPR016064">
    <property type="entry name" value="NAD/diacylglycerol_kinase_sf"/>
</dbReference>
<dbReference type="GO" id="GO:0016020">
    <property type="term" value="C:membrane"/>
    <property type="evidence" value="ECO:0007669"/>
    <property type="project" value="TreeGrafter"/>
</dbReference>
<dbReference type="Gene3D" id="3.40.50.10330">
    <property type="entry name" value="Probable inorganic polyphosphate/atp-NAD kinase, domain 1"/>
    <property type="match status" value="1"/>
</dbReference>
<protein>
    <recommendedName>
        <fullName evidence="1">DAGKc domain-containing protein</fullName>
    </recommendedName>
</protein>
<evidence type="ECO:0000313" key="2">
    <source>
        <dbReference type="EMBL" id="CAL5131751.1"/>
    </source>
</evidence>